<proteinExistence type="predicted"/>
<accession>A0A100WS03</accession>
<name>A0A100WS03_MYCFO</name>
<dbReference type="Proteomes" id="UP000069705">
    <property type="component" value="Unassembled WGS sequence"/>
</dbReference>
<protein>
    <submittedName>
        <fullName evidence="1">Uncharacterized protein</fullName>
    </submittedName>
</protein>
<comment type="caution">
    <text evidence="1">The sequence shown here is derived from an EMBL/GenBank/DDBJ whole genome shotgun (WGS) entry which is preliminary data.</text>
</comment>
<sequence>MPEPVVTVWRNLIPHQCSLLYWGRKWRIHKGRPRRVQVWSAHSPVIGGEKLVIDTRPMEDPNGVCLFRCYHEDGSPIIVTRRSELPDA</sequence>
<gene>
    <name evidence="1" type="ORF">RMCFA_3612</name>
</gene>
<dbReference type="AlphaFoldDB" id="A0A100WS03"/>
<dbReference type="EMBL" id="BCSZ01000033">
    <property type="protein sequence ID" value="GAT03500.1"/>
    <property type="molecule type" value="Genomic_DNA"/>
</dbReference>
<reference evidence="1 2" key="1">
    <citation type="journal article" date="2016" name="Genome Announc.">
        <title>Draft Genome Sequences of Five Rapidly Growing Mycobacterium Species, M. thermoresistibile, M. fortuitum subsp. acetamidolyticum, M. canariasense, M. brisbanense, and M. novocastrense.</title>
        <authorList>
            <person name="Katahira K."/>
            <person name="Ogura Y."/>
            <person name="Gotoh Y."/>
            <person name="Hayashi T."/>
        </authorList>
    </citation>
    <scope>NUCLEOTIDE SEQUENCE [LARGE SCALE GENOMIC DNA]</scope>
    <source>
        <strain evidence="1 2">JCM6368</strain>
    </source>
</reference>
<evidence type="ECO:0000313" key="2">
    <source>
        <dbReference type="Proteomes" id="UP000069705"/>
    </source>
</evidence>
<evidence type="ECO:0000313" key="1">
    <source>
        <dbReference type="EMBL" id="GAT03500.1"/>
    </source>
</evidence>
<dbReference type="RefSeq" id="WP_061264180.1">
    <property type="nucleotide sequence ID" value="NZ_BCSZ01000033.1"/>
</dbReference>
<organism evidence="1 2">
    <name type="scientific">Mycolicibacterium fortuitum subsp. acetamidolyticum</name>
    <dbReference type="NCBI Taxonomy" id="144550"/>
    <lineage>
        <taxon>Bacteria</taxon>
        <taxon>Bacillati</taxon>
        <taxon>Actinomycetota</taxon>
        <taxon>Actinomycetes</taxon>
        <taxon>Mycobacteriales</taxon>
        <taxon>Mycobacteriaceae</taxon>
        <taxon>Mycolicibacterium</taxon>
    </lineage>
</organism>
<reference evidence="2" key="2">
    <citation type="submission" date="2016-02" db="EMBL/GenBank/DDBJ databases">
        <title>Draft genome sequence of five rapidly growing Mycobacterium species.</title>
        <authorList>
            <person name="Katahira K."/>
            <person name="Gotou Y."/>
            <person name="Iida K."/>
            <person name="Ogura Y."/>
            <person name="Hayashi T."/>
        </authorList>
    </citation>
    <scope>NUCLEOTIDE SEQUENCE [LARGE SCALE GENOMIC DNA]</scope>
    <source>
        <strain evidence="2">JCM6368</strain>
    </source>
</reference>